<dbReference type="Pfam" id="PF01832">
    <property type="entry name" value="Glucosaminidase"/>
    <property type="match status" value="1"/>
</dbReference>
<sequence>MGISKTTLPDVAPKTALIGEPELPDFTQYTQVKEKKSAFFAFMLPLVEQENQRIAALRVALMGLKAEANQLTGSEEDWLQELAGFYRIKDAAAANEKLISDLLLKVDTIPPSLALSQSANESAWGTSRFAVKGNNLFGQWCFKKGCGIVPSGRDNGANHEVAKFSSPRQSVQSYIHNLNTNAAYIPLRALRATNRKEAKPVTGQLLAQGLLKYSSRGEAYVDELQQMIRINKLGQYDTL</sequence>
<protein>
    <recommendedName>
        <fullName evidence="1">Mannosyl-glycoprotein endo-beta-N-acetylglucosamidase-like domain-containing protein</fullName>
    </recommendedName>
</protein>
<reference evidence="2 3" key="1">
    <citation type="submission" date="2016-11" db="EMBL/GenBank/DDBJ databases">
        <title>Trade-off between light-utilization and light-protection in marine flavobacteria.</title>
        <authorList>
            <person name="Kumagai Y."/>
        </authorList>
    </citation>
    <scope>NUCLEOTIDE SEQUENCE [LARGE SCALE GENOMIC DNA]</scope>
    <source>
        <strain evidence="2 3">NBRC 107125</strain>
    </source>
</reference>
<accession>A0A1X9NHN1</accession>
<dbReference type="AlphaFoldDB" id="A0A1X9NHN1"/>
<dbReference type="Proteomes" id="UP000193450">
    <property type="component" value="Chromosome"/>
</dbReference>
<evidence type="ECO:0000313" key="3">
    <source>
        <dbReference type="Proteomes" id="UP000193450"/>
    </source>
</evidence>
<evidence type="ECO:0000259" key="1">
    <source>
        <dbReference type="Pfam" id="PF01832"/>
    </source>
</evidence>
<dbReference type="PANTHER" id="PTHR40572">
    <property type="entry name" value="PROTEIN BAX"/>
    <property type="match status" value="1"/>
</dbReference>
<dbReference type="STRING" id="716816.BST96_19050"/>
<dbReference type="EMBL" id="CP019343">
    <property type="protein sequence ID" value="ARN76504.1"/>
    <property type="molecule type" value="Genomic_DNA"/>
</dbReference>
<organism evidence="2 3">
    <name type="scientific">Oceanicoccus sagamiensis</name>
    <dbReference type="NCBI Taxonomy" id="716816"/>
    <lineage>
        <taxon>Bacteria</taxon>
        <taxon>Pseudomonadati</taxon>
        <taxon>Pseudomonadota</taxon>
        <taxon>Gammaproteobacteria</taxon>
        <taxon>Cellvibrionales</taxon>
        <taxon>Spongiibacteraceae</taxon>
        <taxon>Oceanicoccus</taxon>
    </lineage>
</organism>
<dbReference type="Gene3D" id="1.10.530.10">
    <property type="match status" value="1"/>
</dbReference>
<dbReference type="InterPro" id="IPR002901">
    <property type="entry name" value="MGlyc_endo_b_GlcNAc-like_dom"/>
</dbReference>
<feature type="domain" description="Mannosyl-glycoprotein endo-beta-N-acetylglucosamidase-like" evidence="1">
    <location>
        <begin position="108"/>
        <end position="232"/>
    </location>
</feature>
<evidence type="ECO:0000313" key="2">
    <source>
        <dbReference type="EMBL" id="ARN76504.1"/>
    </source>
</evidence>
<keyword evidence="3" id="KW-1185">Reference proteome</keyword>
<dbReference type="PANTHER" id="PTHR40572:SF1">
    <property type="entry name" value="PROTEIN BAX"/>
    <property type="match status" value="1"/>
</dbReference>
<dbReference type="GO" id="GO:0004040">
    <property type="term" value="F:amidase activity"/>
    <property type="evidence" value="ECO:0007669"/>
    <property type="project" value="InterPro"/>
</dbReference>
<gene>
    <name evidence="2" type="ORF">BST96_19050</name>
</gene>
<proteinExistence type="predicted"/>
<name>A0A1X9NHN1_9GAMM</name>
<dbReference type="InterPro" id="IPR053195">
    <property type="entry name" value="Bax-like"/>
</dbReference>
<dbReference type="KEGG" id="osg:BST96_19050"/>